<comment type="caution">
    <text evidence="1">The sequence shown here is derived from an EMBL/GenBank/DDBJ whole genome shotgun (WGS) entry which is preliminary data.</text>
</comment>
<dbReference type="Gene3D" id="3.40.640.10">
    <property type="entry name" value="Type I PLP-dependent aspartate aminotransferase-like (Major domain)"/>
    <property type="match status" value="1"/>
</dbReference>
<dbReference type="EMBL" id="DTIB01000077">
    <property type="protein sequence ID" value="HGB25101.1"/>
    <property type="molecule type" value="Genomic_DNA"/>
</dbReference>
<proteinExistence type="predicted"/>
<protein>
    <submittedName>
        <fullName evidence="1">Uncharacterized protein</fullName>
    </submittedName>
</protein>
<reference evidence="1" key="1">
    <citation type="journal article" date="2020" name="mSystems">
        <title>Genome- and Community-Level Interaction Insights into Carbon Utilization and Element Cycling Functions of Hydrothermarchaeota in Hydrothermal Sediment.</title>
        <authorList>
            <person name="Zhou Z."/>
            <person name="Liu Y."/>
            <person name="Xu W."/>
            <person name="Pan J."/>
            <person name="Luo Z.H."/>
            <person name="Li M."/>
        </authorList>
    </citation>
    <scope>NUCLEOTIDE SEQUENCE [LARGE SCALE GENOMIC DNA]</scope>
    <source>
        <strain evidence="1">SpSt-8</strain>
    </source>
</reference>
<gene>
    <name evidence="1" type="ORF">ENV88_03490</name>
</gene>
<accession>A0A7C3WLU1</accession>
<dbReference type="SUPFAM" id="SSF53383">
    <property type="entry name" value="PLP-dependent transferases"/>
    <property type="match status" value="1"/>
</dbReference>
<dbReference type="AlphaFoldDB" id="A0A7C3WLU1"/>
<dbReference type="InterPro" id="IPR015421">
    <property type="entry name" value="PyrdxlP-dep_Trfase_major"/>
</dbReference>
<sequence length="65" mass="7181">MEFCSNLLGGQPFSMKNFREVREVCDRYGLPLVSDISMLDRQVALMRLNAVAASSRRGALSCGRG</sequence>
<organism evidence="1">
    <name type="scientific">Thermofilum pendens</name>
    <dbReference type="NCBI Taxonomy" id="2269"/>
    <lineage>
        <taxon>Archaea</taxon>
        <taxon>Thermoproteota</taxon>
        <taxon>Thermoprotei</taxon>
        <taxon>Thermofilales</taxon>
        <taxon>Thermofilaceae</taxon>
        <taxon>Thermofilum</taxon>
    </lineage>
</organism>
<name>A0A7C3WLU1_THEPE</name>
<dbReference type="InterPro" id="IPR015424">
    <property type="entry name" value="PyrdxlP-dep_Trfase"/>
</dbReference>
<evidence type="ECO:0000313" key="1">
    <source>
        <dbReference type="EMBL" id="HGB25101.1"/>
    </source>
</evidence>